<accession>A0ACD5AQW6</accession>
<evidence type="ECO:0000313" key="2">
    <source>
        <dbReference type="Proteomes" id="UP001432251"/>
    </source>
</evidence>
<sequence>MTAAEREKFQFLAYQWDVTAALDLAAARPVRHTATQPLAAALPLIRIDPEHAAHADLNRPLLLVTVAELDHSVLLIDGRHRLHRALREGHDRLPCRLLDEHHERQVRIRGPRTARPHRPH</sequence>
<keyword evidence="2" id="KW-1185">Reference proteome</keyword>
<evidence type="ECO:0000313" key="1">
    <source>
        <dbReference type="EMBL" id="WWQ69605.1"/>
    </source>
</evidence>
<reference evidence="1" key="1">
    <citation type="journal article" date="2025" name="Int. J. Syst. Evol. Microbiol.">
        <title>Streptomyces citrinus sp. nov., with yellow diffusible pigment.</title>
        <authorList>
            <person name="He Y."/>
            <person name="Yang E."/>
            <person name="Xu J."/>
            <person name="Sun Y."/>
            <person name="Sun L."/>
        </authorList>
    </citation>
    <scope>NUCLEOTIDE SEQUENCE</scope>
    <source>
        <strain evidence="1">Q6</strain>
    </source>
</reference>
<proteinExistence type="predicted"/>
<gene>
    <name evidence="1" type="ORF">V2W30_41325</name>
</gene>
<name>A0ACD5AQW6_9ACTN</name>
<dbReference type="Proteomes" id="UP001432251">
    <property type="component" value="Plasmid p1"/>
</dbReference>
<geneLocation type="plasmid" evidence="1 2">
    <name>p1</name>
</geneLocation>
<protein>
    <submittedName>
        <fullName evidence="1">Uncharacterized protein</fullName>
    </submittedName>
</protein>
<keyword evidence="1" id="KW-0614">Plasmid</keyword>
<organism evidence="1 2">
    <name type="scientific">Streptomyces citrinus</name>
    <dbReference type="NCBI Taxonomy" id="3118173"/>
    <lineage>
        <taxon>Bacteria</taxon>
        <taxon>Bacillati</taxon>
        <taxon>Actinomycetota</taxon>
        <taxon>Actinomycetes</taxon>
        <taxon>Kitasatosporales</taxon>
        <taxon>Streptomycetaceae</taxon>
        <taxon>Streptomyces</taxon>
    </lineage>
</organism>
<dbReference type="EMBL" id="CP146023">
    <property type="protein sequence ID" value="WWQ69605.1"/>
    <property type="molecule type" value="Genomic_DNA"/>
</dbReference>